<name>A0A512B942_9BACT</name>
<dbReference type="Gene3D" id="3.10.620.30">
    <property type="match status" value="1"/>
</dbReference>
<keyword evidence="1" id="KW-0812">Transmembrane</keyword>
<dbReference type="Proteomes" id="UP000321513">
    <property type="component" value="Unassembled WGS sequence"/>
</dbReference>
<dbReference type="EMBL" id="BJYT01000002">
    <property type="protein sequence ID" value="GEO08468.1"/>
    <property type="molecule type" value="Genomic_DNA"/>
</dbReference>
<comment type="caution">
    <text evidence="2">The sequence shown here is derived from an EMBL/GenBank/DDBJ whole genome shotgun (WGS) entry which is preliminary data.</text>
</comment>
<evidence type="ECO:0000256" key="1">
    <source>
        <dbReference type="SAM" id="Phobius"/>
    </source>
</evidence>
<reference evidence="2 3" key="1">
    <citation type="submission" date="2019-07" db="EMBL/GenBank/DDBJ databases">
        <title>Whole genome shotgun sequence of Segetibacter aerophilus NBRC 106135.</title>
        <authorList>
            <person name="Hosoyama A."/>
            <person name="Uohara A."/>
            <person name="Ohji S."/>
            <person name="Ichikawa N."/>
        </authorList>
    </citation>
    <scope>NUCLEOTIDE SEQUENCE [LARGE SCALE GENOMIC DNA]</scope>
    <source>
        <strain evidence="2 3">NBRC 106135</strain>
    </source>
</reference>
<accession>A0A512B942</accession>
<dbReference type="AlphaFoldDB" id="A0A512B942"/>
<proteinExistence type="predicted"/>
<feature type="transmembrane region" description="Helical" evidence="1">
    <location>
        <begin position="370"/>
        <end position="393"/>
    </location>
</feature>
<evidence type="ECO:0000313" key="3">
    <source>
        <dbReference type="Proteomes" id="UP000321513"/>
    </source>
</evidence>
<keyword evidence="3" id="KW-1185">Reference proteome</keyword>
<protein>
    <recommendedName>
        <fullName evidence="4">Transglutaminase-like domain-containing protein</fullName>
    </recommendedName>
</protein>
<keyword evidence="1" id="KW-0472">Membrane</keyword>
<keyword evidence="1" id="KW-1133">Transmembrane helix</keyword>
<evidence type="ECO:0008006" key="4">
    <source>
        <dbReference type="Google" id="ProtNLM"/>
    </source>
</evidence>
<evidence type="ECO:0000313" key="2">
    <source>
        <dbReference type="EMBL" id="GEO08468.1"/>
    </source>
</evidence>
<organism evidence="2 3">
    <name type="scientific">Segetibacter aerophilus</name>
    <dbReference type="NCBI Taxonomy" id="670293"/>
    <lineage>
        <taxon>Bacteria</taxon>
        <taxon>Pseudomonadati</taxon>
        <taxon>Bacteroidota</taxon>
        <taxon>Chitinophagia</taxon>
        <taxon>Chitinophagales</taxon>
        <taxon>Chitinophagaceae</taxon>
        <taxon>Segetibacter</taxon>
    </lineage>
</organism>
<sequence length="408" mass="47246">MLFINVYILVNRNKGFKYFPFKSYSQLYVTDSTLYLENVQFNNDTLALLFSLKLPATNYRLIVDEITNAGLISSDNKQLHIPLLKNIHSYQLIPADTNQLEITLQIDHSQNTDGNFTNEFIYCNLPGPQIKVSDYNLWTRGISSLNSNEVENGNELLAENTSAFSALTDSARLVEVCRLISKLRPNKNGIKASTVSMQPAYDQLKYAMQNKINLDCGNYSVMIHYLCNLLGLPSRVITFSGPAGNWQYGVHYYNEVNLREKQQWVLCDGVSNAYMPHDTIRFYNAADVYKMAHVNSFNNKSAYTFEGNSLKEVRYDSLSYWHSYYNRNNANLCYLHPGTGVQDGKLNYVKDFYSFDRNFDFYSDINQNDWMKICIKLAAFYLMLIVALTYFVWEINRNRKIDKNIVHR</sequence>
<gene>
    <name evidence="2" type="ORF">SAE01_09640</name>
</gene>